<dbReference type="EMBL" id="CP045226">
    <property type="protein sequence ID" value="QFS48439.1"/>
    <property type="molecule type" value="Genomic_DNA"/>
</dbReference>
<evidence type="ECO:0000313" key="2">
    <source>
        <dbReference type="Proteomes" id="UP000326678"/>
    </source>
</evidence>
<organism evidence="1 2">
    <name type="scientific">Nostoc sphaeroides CCNUC1</name>
    <dbReference type="NCBI Taxonomy" id="2653204"/>
    <lineage>
        <taxon>Bacteria</taxon>
        <taxon>Bacillati</taxon>
        <taxon>Cyanobacteriota</taxon>
        <taxon>Cyanophyceae</taxon>
        <taxon>Nostocales</taxon>
        <taxon>Nostocaceae</taxon>
        <taxon>Nostoc</taxon>
    </lineage>
</organism>
<protein>
    <submittedName>
        <fullName evidence="1">Uncharacterized protein</fullName>
    </submittedName>
</protein>
<reference evidence="1 2" key="1">
    <citation type="submission" date="2019-10" db="EMBL/GenBank/DDBJ databases">
        <title>Genomic and transcriptomic insights into the perfect genentic adaptation of a filamentous nitrogen-fixing cyanobacterium to rice fields.</title>
        <authorList>
            <person name="Chen Z."/>
        </authorList>
    </citation>
    <scope>NUCLEOTIDE SEQUENCE [LARGE SCALE GENOMIC DNA]</scope>
    <source>
        <strain evidence="1">CCNUC1</strain>
    </source>
</reference>
<name>A0A5P8W8Z4_9NOSO</name>
<accession>A0A5P8W8Z4</accession>
<dbReference type="Proteomes" id="UP000326678">
    <property type="component" value="Chromosome Gxm1"/>
</dbReference>
<keyword evidence="2" id="KW-1185">Reference proteome</keyword>
<proteinExistence type="predicted"/>
<dbReference type="AlphaFoldDB" id="A0A5P8W8Z4"/>
<gene>
    <name evidence="1" type="ORF">GXM_05933</name>
</gene>
<dbReference type="KEGG" id="nsh:GXM_05933"/>
<sequence>MTRKRFLKSDTNGVLQLWQNFFPLGFRGFEQSGFKQQIII</sequence>
<evidence type="ECO:0000313" key="1">
    <source>
        <dbReference type="EMBL" id="QFS48439.1"/>
    </source>
</evidence>